<gene>
    <name evidence="2" type="ORF">Syun_016016</name>
</gene>
<sequence>MTTHSSITITLLIALTITNNSPFVSSSSSSTSSQNDCSYSIEIETTCAASAGTEDSNIGLRFGDSAKNLVVVKQLRNPKMEYYDRRVGVVKKHRWFERCEIDMFETSGVRCMDGPVCSLYLKQRGSDKWRPGWVKVLHRSGSTSANATYSQVSYVFYYRTFVPKNVWFGFDYCGSRKVSALPHELVGLEEEKN</sequence>
<reference evidence="2 3" key="1">
    <citation type="submission" date="2024-01" db="EMBL/GenBank/DDBJ databases">
        <title>Genome assemblies of Stephania.</title>
        <authorList>
            <person name="Yang L."/>
        </authorList>
    </citation>
    <scope>NUCLEOTIDE SEQUENCE [LARGE SCALE GENOMIC DNA]</scope>
    <source>
        <strain evidence="2">YNDBR</strain>
        <tissue evidence="2">Leaf</tissue>
    </source>
</reference>
<dbReference type="PANTHER" id="PTHR31718">
    <property type="entry name" value="PLAT DOMAIN-CONTAINING PROTEIN"/>
    <property type="match status" value="1"/>
</dbReference>
<feature type="signal peptide" evidence="1">
    <location>
        <begin position="1"/>
        <end position="26"/>
    </location>
</feature>
<dbReference type="AlphaFoldDB" id="A0AAP0J4D3"/>
<evidence type="ECO:0000256" key="1">
    <source>
        <dbReference type="SAM" id="SignalP"/>
    </source>
</evidence>
<dbReference type="InterPro" id="IPR010417">
    <property type="entry name" value="Embryo-specific_ATS3"/>
</dbReference>
<protein>
    <submittedName>
        <fullName evidence="2">Uncharacterized protein</fullName>
    </submittedName>
</protein>
<dbReference type="EMBL" id="JBBNAF010000007">
    <property type="protein sequence ID" value="KAK9127219.1"/>
    <property type="molecule type" value="Genomic_DNA"/>
</dbReference>
<accession>A0AAP0J4D3</accession>
<feature type="chain" id="PRO_5043030557" evidence="1">
    <location>
        <begin position="27"/>
        <end position="193"/>
    </location>
</feature>
<dbReference type="PANTHER" id="PTHR31718:SF69">
    <property type="entry name" value="PLAT DOMAIN-CONTAINING PROTEIN"/>
    <property type="match status" value="1"/>
</dbReference>
<evidence type="ECO:0000313" key="3">
    <source>
        <dbReference type="Proteomes" id="UP001420932"/>
    </source>
</evidence>
<dbReference type="InterPro" id="IPR036392">
    <property type="entry name" value="PLAT/LH2_dom_sf"/>
</dbReference>
<organism evidence="2 3">
    <name type="scientific">Stephania yunnanensis</name>
    <dbReference type="NCBI Taxonomy" id="152371"/>
    <lineage>
        <taxon>Eukaryota</taxon>
        <taxon>Viridiplantae</taxon>
        <taxon>Streptophyta</taxon>
        <taxon>Embryophyta</taxon>
        <taxon>Tracheophyta</taxon>
        <taxon>Spermatophyta</taxon>
        <taxon>Magnoliopsida</taxon>
        <taxon>Ranunculales</taxon>
        <taxon>Menispermaceae</taxon>
        <taxon>Menispermoideae</taxon>
        <taxon>Cissampelideae</taxon>
        <taxon>Stephania</taxon>
    </lineage>
</organism>
<keyword evidence="1" id="KW-0732">Signal</keyword>
<proteinExistence type="predicted"/>
<evidence type="ECO:0000313" key="2">
    <source>
        <dbReference type="EMBL" id="KAK9127219.1"/>
    </source>
</evidence>
<name>A0AAP0J4D3_9MAGN</name>
<dbReference type="SUPFAM" id="SSF49723">
    <property type="entry name" value="Lipase/lipooxygenase domain (PLAT/LH2 domain)"/>
    <property type="match status" value="1"/>
</dbReference>
<keyword evidence="3" id="KW-1185">Reference proteome</keyword>
<dbReference type="Proteomes" id="UP001420932">
    <property type="component" value="Unassembled WGS sequence"/>
</dbReference>
<comment type="caution">
    <text evidence="2">The sequence shown here is derived from an EMBL/GenBank/DDBJ whole genome shotgun (WGS) entry which is preliminary data.</text>
</comment>
<dbReference type="Pfam" id="PF06232">
    <property type="entry name" value="ATS3"/>
    <property type="match status" value="1"/>
</dbReference>